<feature type="compositionally biased region" description="Polar residues" evidence="2">
    <location>
        <begin position="818"/>
        <end position="836"/>
    </location>
</feature>
<feature type="compositionally biased region" description="Basic and acidic residues" evidence="2">
    <location>
        <begin position="166"/>
        <end position="177"/>
    </location>
</feature>
<keyword evidence="1" id="KW-0175">Coiled coil</keyword>
<evidence type="ECO:0000256" key="2">
    <source>
        <dbReference type="SAM" id="MobiDB-lite"/>
    </source>
</evidence>
<feature type="coiled-coil region" evidence="1">
    <location>
        <begin position="270"/>
        <end position="297"/>
    </location>
</feature>
<feature type="region of interest" description="Disordered" evidence="2">
    <location>
        <begin position="166"/>
        <end position="187"/>
    </location>
</feature>
<dbReference type="InterPro" id="IPR032013">
    <property type="entry name" value="DUF4795"/>
</dbReference>
<gene>
    <name evidence="4" type="ORF">CHILSU_LOCUS11199</name>
</gene>
<sequence>MEISTTLMSIKQMIDTAFGDPCHNVVNHKLVHAILIILARQIRLLERHVEVEIGPLPETVSATSLNITEVKMVANVPKKKKQKLAVPKGGGSKSPSDRTSTGKSSSGKTSTEQSTSDKTKTSSSKQVSSESQKPLKSASGTGFPQKYLTLLDKIEEQRERELRVIHQRADSREEHKNQPTPIASMDSMEKQYEKLLVVERVPTDQAKLTDGRSKLRRLSVVTQEEFAELAVAVKRLQEQYIPAGNVDFPNNAQLLNELRKGASLTDAMAALQLSARLEAAEKTLEKMISLVTDLASNTTTIKPQAKTETLSKAGKGVETKTEVIFEADEAVPHISTVTKKRTTSAKSKKSLVDSTAATTASRVQNETLGLGTETLEKDKTDWITAEELDNVMQELHDEFLKIITTNMTKSNINANNALKIATRLESKLDESLDLGDRMNDLEILVSDYAEHINTLDTGISAQMTNYQEQLTQMQHDLEAGIETMQEALANTGGDTAAVAELNSNFSNLQVEFDFAAMRQKELSDIQDTMAIDLKSLWKQIEILRDQKSDRDEVADALRDKAGIAALNGLVSRPEFDAVRGDFEKRIGSAYDKFNSQEVVWQKAIDELLRELNEKADWLQVVSLQESITKYLEKFNNKIKAMTEIVGEPRAAAVSRKLHRDAACLSCNTPAHMDTEENDIGPSFPAFPPTRPTTIGAESNIKPSEDGDHEDYCFPGFPIPHPIDPRSHVCRRFCGGSHTMLNNAKGRIPPGMIINPLSQEADTEVGTDGKAYFVDHVIKPCKACYQPKKLPISKEAEPAPIITADQRSSDMTPPDYRMSTFSDSLQPIGTQEASEMSATPPPPIEDD</sequence>
<dbReference type="PANTHER" id="PTHR47080">
    <property type="entry name" value="CHROMOSOME 16 OPEN READING FRAME 96"/>
    <property type="match status" value="1"/>
</dbReference>
<keyword evidence="5" id="KW-1185">Reference proteome</keyword>
<evidence type="ECO:0000313" key="4">
    <source>
        <dbReference type="EMBL" id="CAH0407797.1"/>
    </source>
</evidence>
<evidence type="ECO:0000259" key="3">
    <source>
        <dbReference type="Pfam" id="PF16043"/>
    </source>
</evidence>
<organism evidence="4 5">
    <name type="scientific">Chilo suppressalis</name>
    <name type="common">Asiatic rice borer moth</name>
    <dbReference type="NCBI Taxonomy" id="168631"/>
    <lineage>
        <taxon>Eukaryota</taxon>
        <taxon>Metazoa</taxon>
        <taxon>Ecdysozoa</taxon>
        <taxon>Arthropoda</taxon>
        <taxon>Hexapoda</taxon>
        <taxon>Insecta</taxon>
        <taxon>Pterygota</taxon>
        <taxon>Neoptera</taxon>
        <taxon>Endopterygota</taxon>
        <taxon>Lepidoptera</taxon>
        <taxon>Glossata</taxon>
        <taxon>Ditrysia</taxon>
        <taxon>Pyraloidea</taxon>
        <taxon>Crambidae</taxon>
        <taxon>Crambinae</taxon>
        <taxon>Chilo</taxon>
    </lineage>
</organism>
<feature type="domain" description="DUF4795" evidence="3">
    <location>
        <begin position="493"/>
        <end position="687"/>
    </location>
</feature>
<dbReference type="Proteomes" id="UP001153292">
    <property type="component" value="Chromosome 9"/>
</dbReference>
<dbReference type="Pfam" id="PF16043">
    <property type="entry name" value="DUF4795"/>
    <property type="match status" value="1"/>
</dbReference>
<feature type="compositionally biased region" description="Low complexity" evidence="2">
    <location>
        <begin position="121"/>
        <end position="132"/>
    </location>
</feature>
<feature type="region of interest" description="Disordered" evidence="2">
    <location>
        <begin position="795"/>
        <end position="846"/>
    </location>
</feature>
<evidence type="ECO:0000256" key="1">
    <source>
        <dbReference type="SAM" id="Coils"/>
    </source>
</evidence>
<evidence type="ECO:0000313" key="5">
    <source>
        <dbReference type="Proteomes" id="UP001153292"/>
    </source>
</evidence>
<protein>
    <recommendedName>
        <fullName evidence="3">DUF4795 domain-containing protein</fullName>
    </recommendedName>
</protein>
<reference evidence="4" key="1">
    <citation type="submission" date="2021-12" db="EMBL/GenBank/DDBJ databases">
        <authorList>
            <person name="King R."/>
        </authorList>
    </citation>
    <scope>NUCLEOTIDE SEQUENCE</scope>
</reference>
<feature type="region of interest" description="Disordered" evidence="2">
    <location>
        <begin position="78"/>
        <end position="142"/>
    </location>
</feature>
<name>A0ABN8BGX0_CHISP</name>
<feature type="compositionally biased region" description="Low complexity" evidence="2">
    <location>
        <begin position="97"/>
        <end position="114"/>
    </location>
</feature>
<proteinExistence type="predicted"/>
<dbReference type="PANTHER" id="PTHR47080:SF1">
    <property type="entry name" value="CHROMOSOME 16 OPEN READING FRAME 96"/>
    <property type="match status" value="1"/>
</dbReference>
<dbReference type="EMBL" id="OU963902">
    <property type="protein sequence ID" value="CAH0407797.1"/>
    <property type="molecule type" value="Genomic_DNA"/>
</dbReference>
<accession>A0ABN8BGX0</accession>